<gene>
    <name evidence="2" type="ORF">HO173_001345</name>
</gene>
<accession>A0A8H6G519</accession>
<reference evidence="2 3" key="1">
    <citation type="journal article" date="2020" name="Genomics">
        <title>Complete, high-quality genomes from long-read metagenomic sequencing of two wolf lichen thalli reveals enigmatic genome architecture.</title>
        <authorList>
            <person name="McKenzie S.K."/>
            <person name="Walston R.F."/>
            <person name="Allen J.L."/>
        </authorList>
    </citation>
    <scope>NUCLEOTIDE SEQUENCE [LARGE SCALE GENOMIC DNA]</scope>
    <source>
        <strain evidence="2">WasteWater2</strain>
    </source>
</reference>
<evidence type="ECO:0000313" key="3">
    <source>
        <dbReference type="Proteomes" id="UP000578531"/>
    </source>
</evidence>
<dbReference type="EMBL" id="JACCJC010000003">
    <property type="protein sequence ID" value="KAF6240673.1"/>
    <property type="molecule type" value="Genomic_DNA"/>
</dbReference>
<dbReference type="PANTHER" id="PTHR40619:SF3">
    <property type="entry name" value="FUNGAL STAND N-TERMINAL GOODBYE DOMAIN-CONTAINING PROTEIN"/>
    <property type="match status" value="1"/>
</dbReference>
<dbReference type="RefSeq" id="XP_037169932.1">
    <property type="nucleotide sequence ID" value="XM_037303285.1"/>
</dbReference>
<organism evidence="2 3">
    <name type="scientific">Letharia columbiana</name>
    <dbReference type="NCBI Taxonomy" id="112416"/>
    <lineage>
        <taxon>Eukaryota</taxon>
        <taxon>Fungi</taxon>
        <taxon>Dikarya</taxon>
        <taxon>Ascomycota</taxon>
        <taxon>Pezizomycotina</taxon>
        <taxon>Lecanoromycetes</taxon>
        <taxon>OSLEUM clade</taxon>
        <taxon>Lecanoromycetidae</taxon>
        <taxon>Lecanorales</taxon>
        <taxon>Lecanorineae</taxon>
        <taxon>Parmeliaceae</taxon>
        <taxon>Letharia</taxon>
    </lineage>
</organism>
<keyword evidence="3" id="KW-1185">Reference proteome</keyword>
<evidence type="ECO:0000313" key="2">
    <source>
        <dbReference type="EMBL" id="KAF6240673.1"/>
    </source>
</evidence>
<dbReference type="PANTHER" id="PTHR40619">
    <property type="entry name" value="FUNGAL STAND N-TERMINAL GOODBYE DOMAIN-CONTAINING PROTEIN"/>
    <property type="match status" value="1"/>
</dbReference>
<name>A0A8H6G519_9LECA</name>
<dbReference type="GeneID" id="59283019"/>
<proteinExistence type="predicted"/>
<dbReference type="AlphaFoldDB" id="A0A8H6G519"/>
<feature type="region of interest" description="Disordered" evidence="1">
    <location>
        <begin position="382"/>
        <end position="415"/>
    </location>
</feature>
<sequence length="699" mass="78489">MEHSNRTLPSATPVDLPVNVMEYPVNDAGRWMQNRLDGTIHAAFNTDIDGLVYDTDKEKFALLADDAPLNLVTIYKQAEIQKRAFIATVNKYNTVAKQSGSMQMDTSADYTWNDVLSAQESFSQERENVTSRGIKGIMYKQLRRFGDNSETFQSWLKLLPTESHYLSVLCGGLTLILGAAQQMSEIREDVRNFIEDLPSRLSKAKEYIGIFQDSMQLHQCSADLYVAILSTLDDVVQTYHKHVARKCVPKLFEGQVDRHIVDRFGSALLKQKRSGKELQNKVKNVQDCGERLVSQAYICSMQIQKRQLDGEKDLTRLLVTSTRKQDLGFKTVVLQQNDMMEVLQLQEKRIQSQESLLEGQANLLNQLLNTLKATPSQIFEAPPRPTYLECRDSTDGYQTPRGRSPSPGAIRNQERSRQRLKDLLNIFEVDGEADTAAKDASILLHIVGNLSSGSQDRTVALITSPVIQKWLTSTVSLPLIVNGQMFSSEGETRQSPLSYFCAKLVDSILPPSTSSQTSRNRTVFAVRWFCGQHTNCYDYGPGLTDYEAHPPGMLSNMLVQLIVQLLECSFLPQLDHLSLPKNDPQLFELCSLFNLLVGALPRGSILFIVIDGISYYEDEERREECMEVLSTMMELTRGGPGSANGCLIKLLVTSPLRSHHVQHLFEDTDILDLDEYIPPNGGFTALQWDMGVGRVIADA</sequence>
<comment type="caution">
    <text evidence="2">The sequence shown here is derived from an EMBL/GenBank/DDBJ whole genome shotgun (WGS) entry which is preliminary data.</text>
</comment>
<protein>
    <submittedName>
        <fullName evidence="2">Uncharacterized protein</fullName>
    </submittedName>
</protein>
<dbReference type="OrthoDB" id="5419927at2759"/>
<dbReference type="Proteomes" id="UP000578531">
    <property type="component" value="Unassembled WGS sequence"/>
</dbReference>
<evidence type="ECO:0000256" key="1">
    <source>
        <dbReference type="SAM" id="MobiDB-lite"/>
    </source>
</evidence>